<dbReference type="InterPro" id="IPR036249">
    <property type="entry name" value="Thioredoxin-like_sf"/>
</dbReference>
<evidence type="ECO:0000256" key="1">
    <source>
        <dbReference type="SAM" id="Phobius"/>
    </source>
</evidence>
<dbReference type="PANTHER" id="PTHR42852">
    <property type="entry name" value="THIOL:DISULFIDE INTERCHANGE PROTEIN DSBE"/>
    <property type="match status" value="1"/>
</dbReference>
<proteinExistence type="predicted"/>
<reference evidence="3" key="1">
    <citation type="submission" date="2016-10" db="EMBL/GenBank/DDBJ databases">
        <authorList>
            <person name="de Groot N.N."/>
        </authorList>
    </citation>
    <scope>NUCLEOTIDE SEQUENCE</scope>
</reference>
<feature type="transmembrane region" description="Helical" evidence="1">
    <location>
        <begin position="12"/>
        <end position="31"/>
    </location>
</feature>
<evidence type="ECO:0000313" key="3">
    <source>
        <dbReference type="EMBL" id="SFV59423.1"/>
    </source>
</evidence>
<name>A0A1W1C0Y4_9ZZZZ</name>
<keyword evidence="1" id="KW-1133">Transmembrane helix</keyword>
<dbReference type="GO" id="GO:0016209">
    <property type="term" value="F:antioxidant activity"/>
    <property type="evidence" value="ECO:0007669"/>
    <property type="project" value="InterPro"/>
</dbReference>
<dbReference type="PROSITE" id="PS51352">
    <property type="entry name" value="THIOREDOXIN_2"/>
    <property type="match status" value="1"/>
</dbReference>
<feature type="domain" description="Thioredoxin" evidence="2">
    <location>
        <begin position="35"/>
        <end position="166"/>
    </location>
</feature>
<dbReference type="Gene3D" id="3.40.30.10">
    <property type="entry name" value="Glutaredoxin"/>
    <property type="match status" value="1"/>
</dbReference>
<accession>A0A1W1C0Y4</accession>
<dbReference type="InterPro" id="IPR017937">
    <property type="entry name" value="Thioredoxin_CS"/>
</dbReference>
<dbReference type="EMBL" id="FPHD01000050">
    <property type="protein sequence ID" value="SFV59423.1"/>
    <property type="molecule type" value="Genomic_DNA"/>
</dbReference>
<dbReference type="PROSITE" id="PS00194">
    <property type="entry name" value="THIOREDOXIN_1"/>
    <property type="match status" value="1"/>
</dbReference>
<gene>
    <name evidence="3" type="ORF">MNB_SV-8-847</name>
</gene>
<sequence>MSSKWHIKNIFKEIIIGGIILFILSNIISYIRKPELDSISLPKIEAVLLDGSSYRVKKGRPLVIHFWATWCPTCKLEAANIQSVSEKYEVLTVAVSSGENTKVEAYMKERGLTFKVLNDSDGKWAAKFKVKAFPTTFIYDSKGKLRFTEIGYTTTVGFLARLKMID</sequence>
<dbReference type="InterPro" id="IPR013766">
    <property type="entry name" value="Thioredoxin_domain"/>
</dbReference>
<dbReference type="AlphaFoldDB" id="A0A1W1C0Y4"/>
<dbReference type="PANTHER" id="PTHR42852:SF17">
    <property type="entry name" value="THIOREDOXIN-LIKE PROTEIN HI_1115"/>
    <property type="match status" value="1"/>
</dbReference>
<dbReference type="SUPFAM" id="SSF52833">
    <property type="entry name" value="Thioredoxin-like"/>
    <property type="match status" value="1"/>
</dbReference>
<dbReference type="GO" id="GO:0016491">
    <property type="term" value="F:oxidoreductase activity"/>
    <property type="evidence" value="ECO:0007669"/>
    <property type="project" value="InterPro"/>
</dbReference>
<dbReference type="InterPro" id="IPR000866">
    <property type="entry name" value="AhpC/TSA"/>
</dbReference>
<protein>
    <submittedName>
        <fullName evidence="3">Thioredoxin-related</fullName>
    </submittedName>
</protein>
<evidence type="ECO:0000259" key="2">
    <source>
        <dbReference type="PROSITE" id="PS51352"/>
    </source>
</evidence>
<keyword evidence="1" id="KW-0812">Transmembrane</keyword>
<organism evidence="3">
    <name type="scientific">hydrothermal vent metagenome</name>
    <dbReference type="NCBI Taxonomy" id="652676"/>
    <lineage>
        <taxon>unclassified sequences</taxon>
        <taxon>metagenomes</taxon>
        <taxon>ecological metagenomes</taxon>
    </lineage>
</organism>
<dbReference type="InterPro" id="IPR050553">
    <property type="entry name" value="Thioredoxin_ResA/DsbE_sf"/>
</dbReference>
<keyword evidence="1" id="KW-0472">Membrane</keyword>
<dbReference type="Pfam" id="PF00578">
    <property type="entry name" value="AhpC-TSA"/>
    <property type="match status" value="1"/>
</dbReference>